<feature type="region of interest" description="Disordered" evidence="1">
    <location>
        <begin position="1"/>
        <end position="126"/>
    </location>
</feature>
<dbReference type="AlphaFoldDB" id="A0A0D2FBH8"/>
<feature type="compositionally biased region" description="Basic and acidic residues" evidence="1">
    <location>
        <begin position="1"/>
        <end position="17"/>
    </location>
</feature>
<evidence type="ECO:0000256" key="1">
    <source>
        <dbReference type="SAM" id="MobiDB-lite"/>
    </source>
</evidence>
<dbReference type="PANTHER" id="PTHR35394">
    <property type="entry name" value="DUF3176 DOMAIN-CONTAINING PROTEIN"/>
    <property type="match status" value="1"/>
</dbReference>
<keyword evidence="2" id="KW-0472">Membrane</keyword>
<reference evidence="3 4" key="1">
    <citation type="submission" date="2015-01" db="EMBL/GenBank/DDBJ databases">
        <title>The Genome Sequence of Capronia semiimmersa CBS27337.</title>
        <authorList>
            <consortium name="The Broad Institute Genomics Platform"/>
            <person name="Cuomo C."/>
            <person name="de Hoog S."/>
            <person name="Gorbushina A."/>
            <person name="Stielow B."/>
            <person name="Teixiera M."/>
            <person name="Abouelleil A."/>
            <person name="Chapman S.B."/>
            <person name="Priest M."/>
            <person name="Young S.K."/>
            <person name="Wortman J."/>
            <person name="Nusbaum C."/>
            <person name="Birren B."/>
        </authorList>
    </citation>
    <scope>NUCLEOTIDE SEQUENCE [LARGE SCALE GENOMIC DNA]</scope>
    <source>
        <strain evidence="3 4">CBS 27337</strain>
    </source>
</reference>
<accession>A0A0D2FBH8</accession>
<dbReference type="HOGENOM" id="CLU_413305_0_0_1"/>
<protein>
    <submittedName>
        <fullName evidence="3">Uncharacterized protein</fullName>
    </submittedName>
</protein>
<organism evidence="3 4">
    <name type="scientific">Phialophora macrospora</name>
    <dbReference type="NCBI Taxonomy" id="1851006"/>
    <lineage>
        <taxon>Eukaryota</taxon>
        <taxon>Fungi</taxon>
        <taxon>Dikarya</taxon>
        <taxon>Ascomycota</taxon>
        <taxon>Pezizomycotina</taxon>
        <taxon>Eurotiomycetes</taxon>
        <taxon>Chaetothyriomycetidae</taxon>
        <taxon>Chaetothyriales</taxon>
        <taxon>Herpotrichiellaceae</taxon>
        <taxon>Phialophora</taxon>
    </lineage>
</organism>
<feature type="compositionally biased region" description="Low complexity" evidence="1">
    <location>
        <begin position="94"/>
        <end position="110"/>
    </location>
</feature>
<keyword evidence="2" id="KW-0812">Transmembrane</keyword>
<proteinExistence type="predicted"/>
<evidence type="ECO:0000313" key="3">
    <source>
        <dbReference type="EMBL" id="KIW64220.1"/>
    </source>
</evidence>
<feature type="transmembrane region" description="Helical" evidence="2">
    <location>
        <begin position="533"/>
        <end position="553"/>
    </location>
</feature>
<keyword evidence="2" id="KW-1133">Transmembrane helix</keyword>
<feature type="transmembrane region" description="Helical" evidence="2">
    <location>
        <begin position="183"/>
        <end position="204"/>
    </location>
</feature>
<dbReference type="Proteomes" id="UP000054266">
    <property type="component" value="Unassembled WGS sequence"/>
</dbReference>
<dbReference type="PANTHER" id="PTHR35394:SF5">
    <property type="entry name" value="DUF3176 DOMAIN-CONTAINING PROTEIN"/>
    <property type="match status" value="1"/>
</dbReference>
<evidence type="ECO:0000256" key="2">
    <source>
        <dbReference type="SAM" id="Phobius"/>
    </source>
</evidence>
<name>A0A0D2FBH8_9EURO</name>
<feature type="transmembrane region" description="Helical" evidence="2">
    <location>
        <begin position="573"/>
        <end position="593"/>
    </location>
</feature>
<sequence length="664" mass="71650">MVDESGRKPGSDAEPHAHSSNIQHDLPGQPAGSASSAARSESATSGSHEREDALPHSPLAPDFANTSEDDAHRIDSAHRPSAEAGTEPQHRSESGSVANSSPSSPIVAPPKQEAATSTSSDEVGTEARRPRYKDLYASVRGLWQNGWLKEILSWTAAILIFTATIVVLVIFDGKRLPELAGGLTLNGLISILTTMMKTSLALCLSGPLGQLKWNWFSQAPRPLDDMRTFDRARTEGGILRMIRKLGSLHLHTLGAFLVSLQLGFDTSFQQTVHYPSVSVASTVDNATIANAIDAGFANSLTPGSIDTDLLAAVYEGVFGNPAATGAGSLPMYCPSGNCSWTDVISFGLCYRCANVTTDLSHFGNYSALCIGSPAAYDSTACGPAVLLSDRPLAQDVPSYQLYTITEQNQSTAFRHLPFFLASFVVLEIPATYMPLENDFPISFSWQVWATECAFEYCYQTFDITYESGSINRYLQNISQAVDQIHNLTAFPPIGSEEITPALATVLNGTIYGDQYSSNAVVARFFSFNNLYSMAANISASLGIWFGTSTAFAGDPAIGTVWVQETQVRVSWPWITLPAFLLAASGTFLFAAMFQTRQQTRKNPSLGIWKNNALAPFFHGLDNVTRDALGPGRNVKEMKGDAQKVLVRLEDGPGGVARLQSEKDQ</sequence>
<feature type="transmembrane region" description="Helical" evidence="2">
    <location>
        <begin position="151"/>
        <end position="171"/>
    </location>
</feature>
<feature type="compositionally biased region" description="Basic and acidic residues" evidence="1">
    <location>
        <begin position="69"/>
        <end position="81"/>
    </location>
</feature>
<dbReference type="STRING" id="5601.A0A0D2FBH8"/>
<evidence type="ECO:0000313" key="4">
    <source>
        <dbReference type="Proteomes" id="UP000054266"/>
    </source>
</evidence>
<keyword evidence="4" id="KW-1185">Reference proteome</keyword>
<dbReference type="EMBL" id="KN846961">
    <property type="protein sequence ID" value="KIW64220.1"/>
    <property type="molecule type" value="Genomic_DNA"/>
</dbReference>
<dbReference type="Pfam" id="PF11374">
    <property type="entry name" value="DUF3176"/>
    <property type="match status" value="1"/>
</dbReference>
<feature type="compositionally biased region" description="Low complexity" evidence="1">
    <location>
        <begin position="31"/>
        <end position="46"/>
    </location>
</feature>
<dbReference type="InterPro" id="IPR021514">
    <property type="entry name" value="DUF3176"/>
</dbReference>
<gene>
    <name evidence="3" type="ORF">PV04_09171</name>
</gene>